<sequence>MPSVYVNIKPEIINWVLNQIQDDILEENMINNIKAWLNGTKTPTFNQIEDLSRKTNIPLGYFFLQTPPEEKIDLLEYRTIDSIQLAKPSRNLIDTIYHMERIRDWMKDYRLEMGFDILPVVGCMENVDDISTITKRIRNDLELNETWYELCSNTREAFNFIRDRLEACGIIVMMSGIVGSNTHRLLDINEFRAFVMVDKWAPIIFINATDSDGARLFSLLHEAVHIWIGKDDLFNDRYDITNGVSSTEKLCNAVTAELMVPKDIFINKWNEINETDVFDTITRLAKYFRCGEVVIARRAKDCNKINQDVYNHVVETAIENYNKIKEKQEDNGGNYYNTMISRLDGCFVRALCESINIGRTSYTEAYRLTNTSPKTFAEVAQRLGGMLW</sequence>
<dbReference type="Proteomes" id="UP000236497">
    <property type="component" value="Unassembled WGS sequence"/>
</dbReference>
<proteinExistence type="predicted"/>
<dbReference type="Gene3D" id="1.10.10.2910">
    <property type="match status" value="1"/>
</dbReference>
<dbReference type="AlphaFoldDB" id="A0A0H5SJ07"/>
<protein>
    <recommendedName>
        <fullName evidence="1">IrrE N-terminal-like domain-containing protein</fullName>
    </recommendedName>
</protein>
<organism evidence="2 3">
    <name type="scientific">Herbinix hemicellulosilytica</name>
    <dbReference type="NCBI Taxonomy" id="1564487"/>
    <lineage>
        <taxon>Bacteria</taxon>
        <taxon>Bacillati</taxon>
        <taxon>Bacillota</taxon>
        <taxon>Clostridia</taxon>
        <taxon>Lachnospirales</taxon>
        <taxon>Lachnospiraceae</taxon>
        <taxon>Herbinix</taxon>
    </lineage>
</organism>
<dbReference type="RefSeq" id="WP_103203150.1">
    <property type="nucleotide sequence ID" value="NZ_CVTD020000018.1"/>
</dbReference>
<dbReference type="InterPro" id="IPR052345">
    <property type="entry name" value="Rad_response_metalloprotease"/>
</dbReference>
<dbReference type="PANTHER" id="PTHR43236:SF2">
    <property type="entry name" value="BLL0069 PROTEIN"/>
    <property type="match status" value="1"/>
</dbReference>
<dbReference type="PANTHER" id="PTHR43236">
    <property type="entry name" value="ANTITOXIN HIGA1"/>
    <property type="match status" value="1"/>
</dbReference>
<reference evidence="2 3" key="1">
    <citation type="submission" date="2015-06" db="EMBL/GenBank/DDBJ databases">
        <authorList>
            <person name="Wibberg Daniel"/>
        </authorList>
    </citation>
    <scope>NUCLEOTIDE SEQUENCE [LARGE SCALE GENOMIC DNA]</scope>
    <source>
        <strain evidence="2 3">T3/55T</strain>
    </source>
</reference>
<dbReference type="Pfam" id="PF06114">
    <property type="entry name" value="Peptidase_M78"/>
    <property type="match status" value="1"/>
</dbReference>
<dbReference type="InterPro" id="IPR010359">
    <property type="entry name" value="IrrE_HExxH"/>
</dbReference>
<accession>A0A0H5SJ07</accession>
<evidence type="ECO:0000313" key="3">
    <source>
        <dbReference type="Proteomes" id="UP000236497"/>
    </source>
</evidence>
<dbReference type="OrthoDB" id="9796786at2"/>
<feature type="domain" description="IrrE N-terminal-like" evidence="1">
    <location>
        <begin position="196"/>
        <end position="299"/>
    </location>
</feature>
<dbReference type="EMBL" id="CVTD020000018">
    <property type="protein sequence ID" value="CRZ35050.1"/>
    <property type="molecule type" value="Genomic_DNA"/>
</dbReference>
<keyword evidence="3" id="KW-1185">Reference proteome</keyword>
<evidence type="ECO:0000259" key="1">
    <source>
        <dbReference type="Pfam" id="PF06114"/>
    </source>
</evidence>
<evidence type="ECO:0000313" key="2">
    <source>
        <dbReference type="EMBL" id="CRZ35050.1"/>
    </source>
</evidence>
<name>A0A0H5SJ07_HERHM</name>
<gene>
    <name evidence="2" type="ORF">HHT355_1850</name>
</gene>